<feature type="non-terminal residue" evidence="2">
    <location>
        <position position="186"/>
    </location>
</feature>
<organism evidence="2">
    <name type="scientific">marine metagenome</name>
    <dbReference type="NCBI Taxonomy" id="408172"/>
    <lineage>
        <taxon>unclassified sequences</taxon>
        <taxon>metagenomes</taxon>
        <taxon>ecological metagenomes</taxon>
    </lineage>
</organism>
<protein>
    <recommendedName>
        <fullName evidence="1">Glycosyltransferase subfamily 4-like N-terminal domain-containing protein</fullName>
    </recommendedName>
</protein>
<dbReference type="SUPFAM" id="SSF53756">
    <property type="entry name" value="UDP-Glycosyltransferase/glycogen phosphorylase"/>
    <property type="match status" value="1"/>
</dbReference>
<dbReference type="EMBL" id="UINC01131374">
    <property type="protein sequence ID" value="SVD13041.1"/>
    <property type="molecule type" value="Genomic_DNA"/>
</dbReference>
<dbReference type="Pfam" id="PF13439">
    <property type="entry name" value="Glyco_transf_4"/>
    <property type="match status" value="1"/>
</dbReference>
<evidence type="ECO:0000259" key="1">
    <source>
        <dbReference type="Pfam" id="PF13439"/>
    </source>
</evidence>
<proteinExistence type="predicted"/>
<dbReference type="Gene3D" id="3.40.50.2000">
    <property type="entry name" value="Glycogen Phosphorylase B"/>
    <property type="match status" value="1"/>
</dbReference>
<feature type="domain" description="Glycosyltransferase subfamily 4-like N-terminal" evidence="1">
    <location>
        <begin position="10"/>
        <end position="151"/>
    </location>
</feature>
<evidence type="ECO:0000313" key="2">
    <source>
        <dbReference type="EMBL" id="SVD13041.1"/>
    </source>
</evidence>
<dbReference type="AlphaFoldDB" id="A0A382SVU1"/>
<dbReference type="InterPro" id="IPR028098">
    <property type="entry name" value="Glyco_trans_4-like_N"/>
</dbReference>
<sequence length="186" mass="20579">MQAIAGGEHGGAEVFFVRLALALARAGVDQHILARSGRPWIAALRDGGLHPVTLPFGGWTDFKTRRAFGREIKSFAPNVVLTWMNRASHLCPASVAGHSFTHVARLGGYYDLKYYNSCDHLIGNTEDIVRYVRTELWPTERSHYIPNFVSAEPAPALARGELETPRHAPLVLALGRLHVNKAFDQL</sequence>
<reference evidence="2" key="1">
    <citation type="submission" date="2018-05" db="EMBL/GenBank/DDBJ databases">
        <authorList>
            <person name="Lanie J.A."/>
            <person name="Ng W.-L."/>
            <person name="Kazmierczak K.M."/>
            <person name="Andrzejewski T.M."/>
            <person name="Davidsen T.M."/>
            <person name="Wayne K.J."/>
            <person name="Tettelin H."/>
            <person name="Glass J.I."/>
            <person name="Rusch D."/>
            <person name="Podicherti R."/>
            <person name="Tsui H.-C.T."/>
            <person name="Winkler M.E."/>
        </authorList>
    </citation>
    <scope>NUCLEOTIDE SEQUENCE</scope>
</reference>
<accession>A0A382SVU1</accession>
<gene>
    <name evidence="2" type="ORF">METZ01_LOCUS365895</name>
</gene>
<name>A0A382SVU1_9ZZZZ</name>